<feature type="domain" description="Copper amine oxidase-like N-terminal" evidence="1">
    <location>
        <begin position="22"/>
        <end position="56"/>
    </location>
</feature>
<evidence type="ECO:0000313" key="2">
    <source>
        <dbReference type="EMBL" id="QKS73287.1"/>
    </source>
</evidence>
<evidence type="ECO:0000259" key="1">
    <source>
        <dbReference type="Pfam" id="PF07833"/>
    </source>
</evidence>
<dbReference type="Proteomes" id="UP000318138">
    <property type="component" value="Chromosome"/>
</dbReference>
<proteinExistence type="predicted"/>
<sequence>MGATLTWSQADGARINGRKVGGKVIDGRTYLPVRQIAELFGLTVGWDSATRTATLNGKAV</sequence>
<dbReference type="RefSeq" id="WP_176011248.1">
    <property type="nucleotide sequence ID" value="NZ_CP041372.2"/>
</dbReference>
<dbReference type="EMBL" id="CP041372">
    <property type="protein sequence ID" value="QKS73287.1"/>
    <property type="molecule type" value="Genomic_DNA"/>
</dbReference>
<dbReference type="InterPro" id="IPR012854">
    <property type="entry name" value="Cu_amine_oxidase-like_N"/>
</dbReference>
<keyword evidence="3" id="KW-1185">Reference proteome</keyword>
<accession>A0A859FKG0</accession>
<dbReference type="AlphaFoldDB" id="A0A859FKG0"/>
<dbReference type="Pfam" id="PF07833">
    <property type="entry name" value="Cu_amine_oxidN1"/>
    <property type="match status" value="1"/>
</dbReference>
<evidence type="ECO:0000313" key="3">
    <source>
        <dbReference type="Proteomes" id="UP000318138"/>
    </source>
</evidence>
<dbReference type="SUPFAM" id="SSF55383">
    <property type="entry name" value="Copper amine oxidase, domain N"/>
    <property type="match status" value="1"/>
</dbReference>
<reference evidence="3" key="1">
    <citation type="submission" date="2019-07" db="EMBL/GenBank/DDBJ databases">
        <title>Bacillus alkalisoli sp. nov. isolated from saline soil.</title>
        <authorList>
            <person name="Sun J.-Q."/>
            <person name="Xu L."/>
        </authorList>
    </citation>
    <scope>NUCLEOTIDE SEQUENCE [LARGE SCALE GENOMIC DNA]</scope>
    <source>
        <strain evidence="3">M4U3P1</strain>
    </source>
</reference>
<name>A0A859FKG0_9BACI</name>
<dbReference type="InterPro" id="IPR036582">
    <property type="entry name" value="Mao_N_sf"/>
</dbReference>
<organism evidence="2 3">
    <name type="scientific">Paenalkalicoccus suaedae</name>
    <dbReference type="NCBI Taxonomy" id="2592382"/>
    <lineage>
        <taxon>Bacteria</taxon>
        <taxon>Bacillati</taxon>
        <taxon>Bacillota</taxon>
        <taxon>Bacilli</taxon>
        <taxon>Bacillales</taxon>
        <taxon>Bacillaceae</taxon>
        <taxon>Paenalkalicoccus</taxon>
    </lineage>
</organism>
<dbReference type="KEGG" id="psua:FLK61_35420"/>
<protein>
    <recommendedName>
        <fullName evidence="1">Copper amine oxidase-like N-terminal domain-containing protein</fullName>
    </recommendedName>
</protein>
<gene>
    <name evidence="2" type="ORF">FLK61_35420</name>
</gene>